<gene>
    <name evidence="2" type="ORF">JOC58_000807</name>
</gene>
<keyword evidence="3" id="KW-1185">Reference proteome</keyword>
<organism evidence="2 3">
    <name type="scientific">Paenibacillus hunanensis</name>
    <dbReference type="NCBI Taxonomy" id="539262"/>
    <lineage>
        <taxon>Bacteria</taxon>
        <taxon>Bacillati</taxon>
        <taxon>Bacillota</taxon>
        <taxon>Bacilli</taxon>
        <taxon>Bacillales</taxon>
        <taxon>Paenibacillaceae</taxon>
        <taxon>Paenibacillus</taxon>
    </lineage>
</organism>
<reference evidence="2 3" key="1">
    <citation type="submission" date="2023-07" db="EMBL/GenBank/DDBJ databases">
        <title>Genomic Encyclopedia of Type Strains, Phase IV (KMG-IV): sequencing the most valuable type-strain genomes for metagenomic binning, comparative biology and taxonomic classification.</title>
        <authorList>
            <person name="Goeker M."/>
        </authorList>
    </citation>
    <scope>NUCLEOTIDE SEQUENCE [LARGE SCALE GENOMIC DNA]</scope>
    <source>
        <strain evidence="2 3">DSM 22170</strain>
    </source>
</reference>
<feature type="region of interest" description="Disordered" evidence="1">
    <location>
        <begin position="1"/>
        <end position="59"/>
    </location>
</feature>
<sequence>MGLIKSIIKQVMKSKSHGQHRHRSYSSSDRYRGHKGYSHNQYGHGHYKHHRKKSSYSSS</sequence>
<name>A0ABU1IUL7_9BACL</name>
<evidence type="ECO:0000256" key="1">
    <source>
        <dbReference type="SAM" id="MobiDB-lite"/>
    </source>
</evidence>
<dbReference type="RefSeq" id="WP_188774621.1">
    <property type="nucleotide sequence ID" value="NZ_BMMB01000002.1"/>
</dbReference>
<evidence type="ECO:0000313" key="3">
    <source>
        <dbReference type="Proteomes" id="UP001185028"/>
    </source>
</evidence>
<feature type="compositionally biased region" description="Basic residues" evidence="1">
    <location>
        <begin position="45"/>
        <end position="59"/>
    </location>
</feature>
<feature type="compositionally biased region" description="Basic residues" evidence="1">
    <location>
        <begin position="12"/>
        <end position="24"/>
    </location>
</feature>
<comment type="caution">
    <text evidence="2">The sequence shown here is derived from an EMBL/GenBank/DDBJ whole genome shotgun (WGS) entry which is preliminary data.</text>
</comment>
<protein>
    <submittedName>
        <fullName evidence="2">Zn-finger nucleic acid-binding protein</fullName>
    </submittedName>
</protein>
<proteinExistence type="predicted"/>
<evidence type="ECO:0000313" key="2">
    <source>
        <dbReference type="EMBL" id="MDR6242923.1"/>
    </source>
</evidence>
<accession>A0ABU1IUL7</accession>
<dbReference type="Proteomes" id="UP001185028">
    <property type="component" value="Unassembled WGS sequence"/>
</dbReference>
<dbReference type="EMBL" id="JAVDQH010000002">
    <property type="protein sequence ID" value="MDR6242923.1"/>
    <property type="molecule type" value="Genomic_DNA"/>
</dbReference>